<dbReference type="PROSITE" id="PS51257">
    <property type="entry name" value="PROKAR_LIPOPROTEIN"/>
    <property type="match status" value="1"/>
</dbReference>
<reference evidence="3" key="1">
    <citation type="journal article" date="2014" name="Int. J. Syst. Evol. Microbiol.">
        <title>Complete genome sequence of Corynebacterium casei LMG S-19264T (=DSM 44701T), isolated from a smear-ripened cheese.</title>
        <authorList>
            <consortium name="US DOE Joint Genome Institute (JGI-PGF)"/>
            <person name="Walter F."/>
            <person name="Albersmeier A."/>
            <person name="Kalinowski J."/>
            <person name="Ruckert C."/>
        </authorList>
    </citation>
    <scope>NUCLEOTIDE SEQUENCE</scope>
    <source>
        <strain evidence="3">CGMCC 4.7299</strain>
    </source>
</reference>
<keyword evidence="4" id="KW-1185">Reference proteome</keyword>
<evidence type="ECO:0000313" key="4">
    <source>
        <dbReference type="Proteomes" id="UP000656042"/>
    </source>
</evidence>
<name>A0A8J3BYW5_9ACTN</name>
<feature type="compositionally biased region" description="Low complexity" evidence="1">
    <location>
        <begin position="74"/>
        <end position="108"/>
    </location>
</feature>
<feature type="chain" id="PRO_5038941965" evidence="2">
    <location>
        <begin position="33"/>
        <end position="201"/>
    </location>
</feature>
<evidence type="ECO:0000256" key="1">
    <source>
        <dbReference type="SAM" id="MobiDB-lite"/>
    </source>
</evidence>
<reference evidence="3" key="2">
    <citation type="submission" date="2020-09" db="EMBL/GenBank/DDBJ databases">
        <authorList>
            <person name="Sun Q."/>
            <person name="Zhou Y."/>
        </authorList>
    </citation>
    <scope>NUCLEOTIDE SEQUENCE</scope>
    <source>
        <strain evidence="3">CGMCC 4.7299</strain>
    </source>
</reference>
<dbReference type="Proteomes" id="UP000656042">
    <property type="component" value="Unassembled WGS sequence"/>
</dbReference>
<dbReference type="AlphaFoldDB" id="A0A8J3BYW5"/>
<feature type="region of interest" description="Disordered" evidence="1">
    <location>
        <begin position="31"/>
        <end position="50"/>
    </location>
</feature>
<feature type="region of interest" description="Disordered" evidence="1">
    <location>
        <begin position="68"/>
        <end position="113"/>
    </location>
</feature>
<dbReference type="EMBL" id="BMMX01000011">
    <property type="protein sequence ID" value="GGK93786.1"/>
    <property type="molecule type" value="Genomic_DNA"/>
</dbReference>
<sequence length="201" mass="19924">MSPAWPRPMRAPMIVGAVTLAAFLAACGTPPAPDPTAPPEASGSANIPSGAVPPPSWPVVPTAPGIPVGPPSYPGGAVTYPTPPTATTQPQATVPTTSATPTPKPAGTCTAGPSKQRVLSALKGQPGIPSDAQLDVVNGPFCAGSWQFTEVGLVGQDIDPLQVVTTGKPATPTVVAAGGDVCVDQVEKQAPPGIRVLACGF</sequence>
<evidence type="ECO:0000313" key="3">
    <source>
        <dbReference type="EMBL" id="GGK93786.1"/>
    </source>
</evidence>
<comment type="caution">
    <text evidence="3">The sequence shown here is derived from an EMBL/GenBank/DDBJ whole genome shotgun (WGS) entry which is preliminary data.</text>
</comment>
<dbReference type="RefSeq" id="WP_189079783.1">
    <property type="nucleotide sequence ID" value="NZ_BMMX01000011.1"/>
</dbReference>
<evidence type="ECO:0000256" key="2">
    <source>
        <dbReference type="SAM" id="SignalP"/>
    </source>
</evidence>
<accession>A0A8J3BYW5</accession>
<gene>
    <name evidence="3" type="ORF">GCM10012284_29710</name>
</gene>
<keyword evidence="2" id="KW-0732">Signal</keyword>
<feature type="signal peptide" evidence="2">
    <location>
        <begin position="1"/>
        <end position="32"/>
    </location>
</feature>
<organism evidence="3 4">
    <name type="scientific">Mangrovihabitans endophyticus</name>
    <dbReference type="NCBI Taxonomy" id="1751298"/>
    <lineage>
        <taxon>Bacteria</taxon>
        <taxon>Bacillati</taxon>
        <taxon>Actinomycetota</taxon>
        <taxon>Actinomycetes</taxon>
        <taxon>Micromonosporales</taxon>
        <taxon>Micromonosporaceae</taxon>
        <taxon>Mangrovihabitans</taxon>
    </lineage>
</organism>
<proteinExistence type="predicted"/>
<protein>
    <submittedName>
        <fullName evidence="3">Uncharacterized protein</fullName>
    </submittedName>
</protein>